<gene>
    <name evidence="13" type="ORF">HNQ44_001482</name>
</gene>
<dbReference type="FunFam" id="1.20.1560.10:FF:000011">
    <property type="entry name" value="Multidrug ABC transporter ATP-binding protein"/>
    <property type="match status" value="1"/>
</dbReference>
<dbReference type="InterPro" id="IPR003593">
    <property type="entry name" value="AAA+_ATPase"/>
</dbReference>
<keyword evidence="2" id="KW-0813">Transport</keyword>
<dbReference type="PANTHER" id="PTHR43394">
    <property type="entry name" value="ATP-DEPENDENT PERMEASE MDL1, MITOCHONDRIAL"/>
    <property type="match status" value="1"/>
</dbReference>
<dbReference type="InterPro" id="IPR003439">
    <property type="entry name" value="ABC_transporter-like_ATP-bd"/>
</dbReference>
<evidence type="ECO:0000256" key="6">
    <source>
        <dbReference type="ARBA" id="ARBA00022840"/>
    </source>
</evidence>
<dbReference type="PANTHER" id="PTHR43394:SF1">
    <property type="entry name" value="ATP-BINDING CASSETTE SUB-FAMILY B MEMBER 10, MITOCHONDRIAL"/>
    <property type="match status" value="1"/>
</dbReference>
<feature type="transmembrane region" description="Helical" evidence="10">
    <location>
        <begin position="52"/>
        <end position="79"/>
    </location>
</feature>
<dbReference type="Gene3D" id="3.40.50.300">
    <property type="entry name" value="P-loop containing nucleotide triphosphate hydrolases"/>
    <property type="match status" value="1"/>
</dbReference>
<dbReference type="RefSeq" id="WP_135501755.1">
    <property type="nucleotide sequence ID" value="NZ_JACHHE010000003.1"/>
</dbReference>
<dbReference type="SUPFAM" id="SSF90123">
    <property type="entry name" value="ABC transporter transmembrane region"/>
    <property type="match status" value="1"/>
</dbReference>
<keyword evidence="8 10" id="KW-0472">Membrane</keyword>
<proteinExistence type="predicted"/>
<feature type="transmembrane region" description="Helical" evidence="10">
    <location>
        <begin position="204"/>
        <end position="221"/>
    </location>
</feature>
<dbReference type="InterPro" id="IPR039421">
    <property type="entry name" value="Type_1_exporter"/>
</dbReference>
<feature type="transmembrane region" description="Helical" evidence="10">
    <location>
        <begin position="99"/>
        <end position="119"/>
    </location>
</feature>
<feature type="transmembrane region" description="Helical" evidence="10">
    <location>
        <begin position="285"/>
        <end position="309"/>
    </location>
</feature>
<dbReference type="SUPFAM" id="SSF52540">
    <property type="entry name" value="P-loop containing nucleoside triphosphate hydrolases"/>
    <property type="match status" value="1"/>
</dbReference>
<dbReference type="GO" id="GO:0005886">
    <property type="term" value="C:plasma membrane"/>
    <property type="evidence" value="ECO:0007669"/>
    <property type="project" value="UniProtKB-SubCell"/>
</dbReference>
<dbReference type="Gene3D" id="1.20.1560.10">
    <property type="entry name" value="ABC transporter type 1, transmembrane domain"/>
    <property type="match status" value="1"/>
</dbReference>
<keyword evidence="6 13" id="KW-0067">ATP-binding</keyword>
<evidence type="ECO:0000256" key="7">
    <source>
        <dbReference type="ARBA" id="ARBA00022989"/>
    </source>
</evidence>
<sequence>MSDIKKRPQRGGPGFGPPGANMMMAGEKPKNFKATLKRLLAYLKPRRARLTVVFVAAILSTVFTIIGPMIMGMAITELFEGAYGEIRGVPGATIDFDAIGQLLLLLAGLYVFSSAFMYLQQYLMSTVAQDTVYDLREDVSAKLERLPLNYFDQTAKGETLSRVTNDIDTIGTTLQQSLTLFITSFVTIIGITVMMLIISPILTAIAISSLMLSVFVIRPILKRSQTQFADQQRTLGELNGHIEEMYTGHPVVKAFGHEKKAIHKFNETNEQLYEAGRKAQFMSGIIMPLMQFIGNFSYVLISVAGGILVTQGRISIGDIQAFITYSRQFTQPVTQTANIANIIQSTVAAAERVFELLDEREQSQEAKGASLTRAKGAVAFEHVDFGYGENPLIEDMNIQVRPGQTVAIVGPTGAGKTTLINLLMRFYELDAGRITIDGIDTRDLPRGELRRNFGMVLQDTWLFNGTIKDNIAYGKTGATEEEIVAAATAAHADHFIRTLPDGYGTILNEEASNISQGQKQLLTIARAILSDPPIMILDEATSSVDTRTEILIQKAMNLLMTGRTSFVIAHRLSTIREADLILVMDKGRVIEQGTHSELLERNGFYADLYNSQFAKTAAS</sequence>
<organism evidence="13 14">
    <name type="scientific">Planococcus koreensis</name>
    <dbReference type="NCBI Taxonomy" id="112331"/>
    <lineage>
        <taxon>Bacteria</taxon>
        <taxon>Bacillati</taxon>
        <taxon>Bacillota</taxon>
        <taxon>Bacilli</taxon>
        <taxon>Bacillales</taxon>
        <taxon>Caryophanaceae</taxon>
        <taxon>Planococcus</taxon>
    </lineage>
</organism>
<evidence type="ECO:0000259" key="11">
    <source>
        <dbReference type="PROSITE" id="PS50893"/>
    </source>
</evidence>
<comment type="caution">
    <text evidence="13">The sequence shown here is derived from an EMBL/GenBank/DDBJ whole genome shotgun (WGS) entry which is preliminary data.</text>
</comment>
<feature type="domain" description="ABC transmembrane type-1" evidence="12">
    <location>
        <begin position="52"/>
        <end position="345"/>
    </location>
</feature>
<evidence type="ECO:0000256" key="10">
    <source>
        <dbReference type="SAM" id="Phobius"/>
    </source>
</evidence>
<dbReference type="AlphaFoldDB" id="A0A7W8CR62"/>
<dbReference type="GO" id="GO:0005524">
    <property type="term" value="F:ATP binding"/>
    <property type="evidence" value="ECO:0007669"/>
    <property type="project" value="UniProtKB-KW"/>
</dbReference>
<evidence type="ECO:0000259" key="12">
    <source>
        <dbReference type="PROSITE" id="PS50929"/>
    </source>
</evidence>
<keyword evidence="5" id="KW-0547">Nucleotide-binding</keyword>
<evidence type="ECO:0000256" key="2">
    <source>
        <dbReference type="ARBA" id="ARBA00022448"/>
    </source>
</evidence>
<evidence type="ECO:0000256" key="4">
    <source>
        <dbReference type="ARBA" id="ARBA00022692"/>
    </source>
</evidence>
<reference evidence="13 14" key="1">
    <citation type="submission" date="2020-08" db="EMBL/GenBank/DDBJ databases">
        <title>Genomic Encyclopedia of Type Strains, Phase IV (KMG-IV): sequencing the most valuable type-strain genomes for metagenomic binning, comparative biology and taxonomic classification.</title>
        <authorList>
            <person name="Goeker M."/>
        </authorList>
    </citation>
    <scope>NUCLEOTIDE SEQUENCE [LARGE SCALE GENOMIC DNA]</scope>
    <source>
        <strain evidence="13 14">DSM 15895</strain>
    </source>
</reference>
<evidence type="ECO:0000313" key="14">
    <source>
        <dbReference type="Proteomes" id="UP000525923"/>
    </source>
</evidence>
<name>A0A7W8CR62_9BACL</name>
<feature type="domain" description="ABC transporter" evidence="11">
    <location>
        <begin position="378"/>
        <end position="611"/>
    </location>
</feature>
<feature type="transmembrane region" description="Helical" evidence="10">
    <location>
        <begin position="178"/>
        <end position="198"/>
    </location>
</feature>
<keyword evidence="7 10" id="KW-1133">Transmembrane helix</keyword>
<dbReference type="CDD" id="cd18547">
    <property type="entry name" value="ABC_6TM_Tm288_like"/>
    <property type="match status" value="1"/>
</dbReference>
<protein>
    <submittedName>
        <fullName evidence="13">ATP-binding cassette subfamily B protein</fullName>
    </submittedName>
</protein>
<evidence type="ECO:0000256" key="1">
    <source>
        <dbReference type="ARBA" id="ARBA00004651"/>
    </source>
</evidence>
<evidence type="ECO:0000256" key="5">
    <source>
        <dbReference type="ARBA" id="ARBA00022741"/>
    </source>
</evidence>
<evidence type="ECO:0000256" key="8">
    <source>
        <dbReference type="ARBA" id="ARBA00023136"/>
    </source>
</evidence>
<dbReference type="GO" id="GO:0016887">
    <property type="term" value="F:ATP hydrolysis activity"/>
    <property type="evidence" value="ECO:0007669"/>
    <property type="project" value="InterPro"/>
</dbReference>
<dbReference type="Pfam" id="PF00664">
    <property type="entry name" value="ABC_membrane"/>
    <property type="match status" value="1"/>
</dbReference>
<keyword evidence="14" id="KW-1185">Reference proteome</keyword>
<accession>A0A7W8CR62</accession>
<dbReference type="InterPro" id="IPR036640">
    <property type="entry name" value="ABC1_TM_sf"/>
</dbReference>
<comment type="subcellular location">
    <subcellularLocation>
        <location evidence="1">Cell membrane</location>
        <topology evidence="1">Multi-pass membrane protein</topology>
    </subcellularLocation>
</comment>
<dbReference type="Proteomes" id="UP000525923">
    <property type="component" value="Unassembled WGS sequence"/>
</dbReference>
<keyword evidence="3" id="KW-1003">Cell membrane</keyword>
<evidence type="ECO:0000256" key="9">
    <source>
        <dbReference type="SAM" id="MobiDB-lite"/>
    </source>
</evidence>
<evidence type="ECO:0000256" key="3">
    <source>
        <dbReference type="ARBA" id="ARBA00022475"/>
    </source>
</evidence>
<dbReference type="GO" id="GO:0015421">
    <property type="term" value="F:ABC-type oligopeptide transporter activity"/>
    <property type="evidence" value="ECO:0007669"/>
    <property type="project" value="TreeGrafter"/>
</dbReference>
<feature type="region of interest" description="Disordered" evidence="9">
    <location>
        <begin position="1"/>
        <end position="20"/>
    </location>
</feature>
<dbReference type="SMART" id="SM00382">
    <property type="entry name" value="AAA"/>
    <property type="match status" value="1"/>
</dbReference>
<dbReference type="OrthoDB" id="9770415at2"/>
<evidence type="ECO:0000313" key="13">
    <source>
        <dbReference type="EMBL" id="MBB5180058.1"/>
    </source>
</evidence>
<dbReference type="InterPro" id="IPR027417">
    <property type="entry name" value="P-loop_NTPase"/>
</dbReference>
<dbReference type="PROSITE" id="PS50929">
    <property type="entry name" value="ABC_TM1F"/>
    <property type="match status" value="1"/>
</dbReference>
<dbReference type="InterPro" id="IPR017871">
    <property type="entry name" value="ABC_transporter-like_CS"/>
</dbReference>
<dbReference type="CDD" id="cd03254">
    <property type="entry name" value="ABCC_Glucan_exporter_like"/>
    <property type="match status" value="1"/>
</dbReference>
<dbReference type="PROSITE" id="PS00211">
    <property type="entry name" value="ABC_TRANSPORTER_1"/>
    <property type="match status" value="1"/>
</dbReference>
<dbReference type="PROSITE" id="PS50893">
    <property type="entry name" value="ABC_TRANSPORTER_2"/>
    <property type="match status" value="1"/>
</dbReference>
<dbReference type="InterPro" id="IPR011527">
    <property type="entry name" value="ABC1_TM_dom"/>
</dbReference>
<dbReference type="FunFam" id="3.40.50.300:FF:000287">
    <property type="entry name" value="Multidrug ABC transporter ATP-binding protein"/>
    <property type="match status" value="1"/>
</dbReference>
<dbReference type="Pfam" id="PF00005">
    <property type="entry name" value="ABC_tran"/>
    <property type="match status" value="1"/>
</dbReference>
<dbReference type="EMBL" id="JACHHE010000003">
    <property type="protein sequence ID" value="MBB5180058.1"/>
    <property type="molecule type" value="Genomic_DNA"/>
</dbReference>
<keyword evidence="4 10" id="KW-0812">Transmembrane</keyword>